<dbReference type="PANTHER" id="PTHR45646">
    <property type="entry name" value="SERINE/THREONINE-PROTEIN KINASE DOA-RELATED"/>
    <property type="match status" value="1"/>
</dbReference>
<feature type="binding site" evidence="6">
    <location>
        <position position="98"/>
    </location>
    <ligand>
        <name>ATP</name>
        <dbReference type="ChEBI" id="CHEBI:30616"/>
    </ligand>
</feature>
<dbReference type="EMBL" id="KQ086368">
    <property type="protein sequence ID" value="KLO05077.1"/>
    <property type="molecule type" value="Genomic_DNA"/>
</dbReference>
<evidence type="ECO:0000256" key="4">
    <source>
        <dbReference type="ARBA" id="ARBA00022777"/>
    </source>
</evidence>
<protein>
    <submittedName>
        <fullName evidence="11">Kinase-like protein</fullName>
    </submittedName>
</protein>
<dbReference type="InterPro" id="IPR000719">
    <property type="entry name" value="Prot_kinase_dom"/>
</dbReference>
<dbReference type="PANTHER" id="PTHR45646:SF11">
    <property type="entry name" value="SERINE_THREONINE-PROTEIN KINASE DOA"/>
    <property type="match status" value="1"/>
</dbReference>
<dbReference type="STRING" id="27342.A0A0H2RJX1"/>
<dbReference type="InterPro" id="IPR017441">
    <property type="entry name" value="Protein_kinase_ATP_BS"/>
</dbReference>
<comment type="similarity">
    <text evidence="7">Belongs to the protein kinase superfamily.</text>
</comment>
<evidence type="ECO:0000256" key="1">
    <source>
        <dbReference type="ARBA" id="ARBA00022527"/>
    </source>
</evidence>
<keyword evidence="3 6" id="KW-0547">Nucleotide-binding</keyword>
<keyword evidence="12" id="KW-1185">Reference proteome</keyword>
<dbReference type="GO" id="GO:0004674">
    <property type="term" value="F:protein serine/threonine kinase activity"/>
    <property type="evidence" value="ECO:0007669"/>
    <property type="project" value="UniProtKB-KW"/>
</dbReference>
<dbReference type="Pfam" id="PF00069">
    <property type="entry name" value="Pkinase"/>
    <property type="match status" value="2"/>
</dbReference>
<proteinExistence type="inferred from homology"/>
<keyword evidence="4 11" id="KW-0418">Kinase</keyword>
<dbReference type="Proteomes" id="UP000053477">
    <property type="component" value="Unassembled WGS sequence"/>
</dbReference>
<dbReference type="PROSITE" id="PS00107">
    <property type="entry name" value="PROTEIN_KINASE_ATP"/>
    <property type="match status" value="1"/>
</dbReference>
<evidence type="ECO:0000313" key="12">
    <source>
        <dbReference type="Proteomes" id="UP000053477"/>
    </source>
</evidence>
<reference evidence="11 12" key="1">
    <citation type="submission" date="2015-04" db="EMBL/GenBank/DDBJ databases">
        <title>Complete genome sequence of Schizopora paradoxa KUC8140, a cosmopolitan wood degrader in East Asia.</title>
        <authorList>
            <consortium name="DOE Joint Genome Institute"/>
            <person name="Min B."/>
            <person name="Park H."/>
            <person name="Jang Y."/>
            <person name="Kim J.-J."/>
            <person name="Kim K.H."/>
            <person name="Pangilinan J."/>
            <person name="Lipzen A."/>
            <person name="Riley R."/>
            <person name="Grigoriev I.V."/>
            <person name="Spatafora J.W."/>
            <person name="Choi I.-G."/>
        </authorList>
    </citation>
    <scope>NUCLEOTIDE SEQUENCE [LARGE SCALE GENOMIC DNA]</scope>
    <source>
        <strain evidence="11 12">KUC8140</strain>
    </source>
</reference>
<feature type="domain" description="Protein kinase" evidence="9">
    <location>
        <begin position="69"/>
        <end position="407"/>
    </location>
</feature>
<keyword evidence="1 7" id="KW-0723">Serine/threonine-protein kinase</keyword>
<evidence type="ECO:0000256" key="6">
    <source>
        <dbReference type="PROSITE-ProRule" id="PRU10141"/>
    </source>
</evidence>
<dbReference type="InterPro" id="IPR011009">
    <property type="entry name" value="Kinase-like_dom_sf"/>
</dbReference>
<dbReference type="OrthoDB" id="5979581at2759"/>
<dbReference type="EMBL" id="KQ086366">
    <property type="protein sequence ID" value="KLO05086.1"/>
    <property type="molecule type" value="Genomic_DNA"/>
</dbReference>
<accession>A0A0H2RJX1</accession>
<name>A0A0H2RJX1_9AGAM</name>
<evidence type="ECO:0000256" key="3">
    <source>
        <dbReference type="ARBA" id="ARBA00022741"/>
    </source>
</evidence>
<dbReference type="Gene3D" id="1.10.510.10">
    <property type="entry name" value="Transferase(Phosphotransferase) domain 1"/>
    <property type="match status" value="1"/>
</dbReference>
<dbReference type="Gene3D" id="3.30.200.20">
    <property type="entry name" value="Phosphorylase Kinase, domain 1"/>
    <property type="match status" value="1"/>
</dbReference>
<organism evidence="11 12">
    <name type="scientific">Schizopora paradoxa</name>
    <dbReference type="NCBI Taxonomy" id="27342"/>
    <lineage>
        <taxon>Eukaryota</taxon>
        <taxon>Fungi</taxon>
        <taxon>Dikarya</taxon>
        <taxon>Basidiomycota</taxon>
        <taxon>Agaricomycotina</taxon>
        <taxon>Agaricomycetes</taxon>
        <taxon>Hymenochaetales</taxon>
        <taxon>Schizoporaceae</taxon>
        <taxon>Schizopora</taxon>
    </lineage>
</organism>
<evidence type="ECO:0000256" key="7">
    <source>
        <dbReference type="RuleBase" id="RU000304"/>
    </source>
</evidence>
<dbReference type="SMART" id="SM00220">
    <property type="entry name" value="S_TKc"/>
    <property type="match status" value="1"/>
</dbReference>
<evidence type="ECO:0000313" key="11">
    <source>
        <dbReference type="EMBL" id="KLO05086.1"/>
    </source>
</evidence>
<dbReference type="SUPFAM" id="SSF56112">
    <property type="entry name" value="Protein kinase-like (PK-like)"/>
    <property type="match status" value="1"/>
</dbReference>
<dbReference type="InterPro" id="IPR051175">
    <property type="entry name" value="CLK_kinases"/>
</dbReference>
<keyword evidence="5 6" id="KW-0067">ATP-binding</keyword>
<gene>
    <name evidence="11" type="ORF">SCHPADRAFT_839769</name>
    <name evidence="10" type="ORF">SCHPADRAFT_839781</name>
</gene>
<dbReference type="AlphaFoldDB" id="A0A0H2RJX1"/>
<feature type="region of interest" description="Disordered" evidence="8">
    <location>
        <begin position="1"/>
        <end position="25"/>
    </location>
</feature>
<dbReference type="PROSITE" id="PS00108">
    <property type="entry name" value="PROTEIN_KINASE_ST"/>
    <property type="match status" value="1"/>
</dbReference>
<evidence type="ECO:0000256" key="5">
    <source>
        <dbReference type="ARBA" id="ARBA00022840"/>
    </source>
</evidence>
<sequence length="411" mass="46090">MTTECDATSSVGKESSPPTQPSTTQLSAVVPKFIEEPIGFTEDQGHGFPRLDFGQRIGPVNPTTSQSRYRIARKLGIGNNSSVWLAFDEVDERYVAIKLLTGYLTRLIRVRICIEDTGLELVSSDPSPHCVSAIASFVHPGKALPLPLVKRILYHTLKGLVHLHARGVVHTDLKPNNIMFSAPVPPEGCTIEQYYERILAEDPPRLNPPEQPWGPEGPSIQTAVSQPLPMPASVEEAMERVYIVADLGSCQSASAHHWDDISPVALRAPETILRGPWNEKVDIWTFGCLVFELVTGAALFKYQTMENDGITVPEVAHLWQMLLFTSQSFKPEQLQVSERAASYFESNCELKGNLPMHYQRISRFIENYKVLEDEKDIEETEALILRCLRLDPMERPSAEELLSDKWWDEVA</sequence>
<evidence type="ECO:0000259" key="9">
    <source>
        <dbReference type="PROSITE" id="PS50011"/>
    </source>
</evidence>
<keyword evidence="2" id="KW-0808">Transferase</keyword>
<dbReference type="GO" id="GO:0005524">
    <property type="term" value="F:ATP binding"/>
    <property type="evidence" value="ECO:0007669"/>
    <property type="project" value="UniProtKB-UniRule"/>
</dbReference>
<evidence type="ECO:0000313" key="10">
    <source>
        <dbReference type="EMBL" id="KLO05077.1"/>
    </source>
</evidence>
<dbReference type="InterPro" id="IPR008271">
    <property type="entry name" value="Ser/Thr_kinase_AS"/>
</dbReference>
<evidence type="ECO:0000256" key="8">
    <source>
        <dbReference type="SAM" id="MobiDB-lite"/>
    </source>
</evidence>
<evidence type="ECO:0000256" key="2">
    <source>
        <dbReference type="ARBA" id="ARBA00022679"/>
    </source>
</evidence>
<dbReference type="PROSITE" id="PS50011">
    <property type="entry name" value="PROTEIN_KINASE_DOM"/>
    <property type="match status" value="1"/>
</dbReference>